<keyword evidence="1" id="KW-0732">Signal</keyword>
<accession>A0A9P5MN78</accession>
<proteinExistence type="predicted"/>
<name>A0A9P5MN78_9AGAM</name>
<sequence length="168" mass="18378">MFLLRVVAPLASLFFFSAFAVAQVSAANCTLETWDWTFNSLGQTPCTVAAYMMATCHGGHYRLPPLSTGGTYLGNRSNNLCHCNTVSYSLLSACSACKGEGWLSWFDYVTNCNNTMPPSSFPNPVPLGIRVPQWALLDVTRYFGIPMNRMPSVTLQSSGLARFSAPQE</sequence>
<organism evidence="2 3">
    <name type="scientific">Russula ochroleuca</name>
    <dbReference type="NCBI Taxonomy" id="152965"/>
    <lineage>
        <taxon>Eukaryota</taxon>
        <taxon>Fungi</taxon>
        <taxon>Dikarya</taxon>
        <taxon>Basidiomycota</taxon>
        <taxon>Agaricomycotina</taxon>
        <taxon>Agaricomycetes</taxon>
        <taxon>Russulales</taxon>
        <taxon>Russulaceae</taxon>
        <taxon>Russula</taxon>
    </lineage>
</organism>
<reference evidence="2" key="1">
    <citation type="submission" date="2019-10" db="EMBL/GenBank/DDBJ databases">
        <authorList>
            <consortium name="DOE Joint Genome Institute"/>
            <person name="Kuo A."/>
            <person name="Miyauchi S."/>
            <person name="Kiss E."/>
            <person name="Drula E."/>
            <person name="Kohler A."/>
            <person name="Sanchez-Garcia M."/>
            <person name="Andreopoulos B."/>
            <person name="Barry K.W."/>
            <person name="Bonito G."/>
            <person name="Buee M."/>
            <person name="Carver A."/>
            <person name="Chen C."/>
            <person name="Cichocki N."/>
            <person name="Clum A."/>
            <person name="Culley D."/>
            <person name="Crous P.W."/>
            <person name="Fauchery L."/>
            <person name="Girlanda M."/>
            <person name="Hayes R."/>
            <person name="Keri Z."/>
            <person name="LaButti K."/>
            <person name="Lipzen A."/>
            <person name="Lombard V."/>
            <person name="Magnuson J."/>
            <person name="Maillard F."/>
            <person name="Morin E."/>
            <person name="Murat C."/>
            <person name="Nolan M."/>
            <person name="Ohm R."/>
            <person name="Pangilinan J."/>
            <person name="Pereira M."/>
            <person name="Perotto S."/>
            <person name="Peter M."/>
            <person name="Riley R."/>
            <person name="Sitrit Y."/>
            <person name="Stielow B."/>
            <person name="Szollosi G."/>
            <person name="Zifcakova L."/>
            <person name="Stursova M."/>
            <person name="Spatafora J.W."/>
            <person name="Tedersoo L."/>
            <person name="Vaario L.-M."/>
            <person name="Yamada A."/>
            <person name="Yan M."/>
            <person name="Wang P."/>
            <person name="Xu J."/>
            <person name="Bruns T."/>
            <person name="Baldrian P."/>
            <person name="Vilgalys R."/>
            <person name="Henrissat B."/>
            <person name="Grigoriev I.V."/>
            <person name="Hibbett D."/>
            <person name="Nagy L.G."/>
            <person name="Martin F.M."/>
        </authorList>
    </citation>
    <scope>NUCLEOTIDE SEQUENCE</scope>
    <source>
        <strain evidence="2">Prilba</strain>
    </source>
</reference>
<feature type="chain" id="PRO_5040359387" evidence="1">
    <location>
        <begin position="27"/>
        <end position="168"/>
    </location>
</feature>
<evidence type="ECO:0000313" key="3">
    <source>
        <dbReference type="Proteomes" id="UP000759537"/>
    </source>
</evidence>
<reference evidence="2" key="2">
    <citation type="journal article" date="2020" name="Nat. Commun.">
        <title>Large-scale genome sequencing of mycorrhizal fungi provides insights into the early evolution of symbiotic traits.</title>
        <authorList>
            <person name="Miyauchi S."/>
            <person name="Kiss E."/>
            <person name="Kuo A."/>
            <person name="Drula E."/>
            <person name="Kohler A."/>
            <person name="Sanchez-Garcia M."/>
            <person name="Morin E."/>
            <person name="Andreopoulos B."/>
            <person name="Barry K.W."/>
            <person name="Bonito G."/>
            <person name="Buee M."/>
            <person name="Carver A."/>
            <person name="Chen C."/>
            <person name="Cichocki N."/>
            <person name="Clum A."/>
            <person name="Culley D."/>
            <person name="Crous P.W."/>
            <person name="Fauchery L."/>
            <person name="Girlanda M."/>
            <person name="Hayes R.D."/>
            <person name="Keri Z."/>
            <person name="LaButti K."/>
            <person name="Lipzen A."/>
            <person name="Lombard V."/>
            <person name="Magnuson J."/>
            <person name="Maillard F."/>
            <person name="Murat C."/>
            <person name="Nolan M."/>
            <person name="Ohm R.A."/>
            <person name="Pangilinan J."/>
            <person name="Pereira M.F."/>
            <person name="Perotto S."/>
            <person name="Peter M."/>
            <person name="Pfister S."/>
            <person name="Riley R."/>
            <person name="Sitrit Y."/>
            <person name="Stielow J.B."/>
            <person name="Szollosi G."/>
            <person name="Zifcakova L."/>
            <person name="Stursova M."/>
            <person name="Spatafora J.W."/>
            <person name="Tedersoo L."/>
            <person name="Vaario L.M."/>
            <person name="Yamada A."/>
            <person name="Yan M."/>
            <person name="Wang P."/>
            <person name="Xu J."/>
            <person name="Bruns T."/>
            <person name="Baldrian P."/>
            <person name="Vilgalys R."/>
            <person name="Dunand C."/>
            <person name="Henrissat B."/>
            <person name="Grigoriev I.V."/>
            <person name="Hibbett D."/>
            <person name="Nagy L.G."/>
            <person name="Martin F.M."/>
        </authorList>
    </citation>
    <scope>NUCLEOTIDE SEQUENCE</scope>
    <source>
        <strain evidence="2">Prilba</strain>
    </source>
</reference>
<dbReference type="OrthoDB" id="3362711at2759"/>
<comment type="caution">
    <text evidence="2">The sequence shown here is derived from an EMBL/GenBank/DDBJ whole genome shotgun (WGS) entry which is preliminary data.</text>
</comment>
<dbReference type="AlphaFoldDB" id="A0A9P5MN78"/>
<evidence type="ECO:0000256" key="1">
    <source>
        <dbReference type="SAM" id="SignalP"/>
    </source>
</evidence>
<dbReference type="Proteomes" id="UP000759537">
    <property type="component" value="Unassembled WGS sequence"/>
</dbReference>
<evidence type="ECO:0000313" key="2">
    <source>
        <dbReference type="EMBL" id="KAF8466493.1"/>
    </source>
</evidence>
<dbReference type="EMBL" id="WHVB01000041">
    <property type="protein sequence ID" value="KAF8466493.1"/>
    <property type="molecule type" value="Genomic_DNA"/>
</dbReference>
<keyword evidence="3" id="KW-1185">Reference proteome</keyword>
<gene>
    <name evidence="2" type="ORF">DFH94DRAFT_344985</name>
</gene>
<protein>
    <submittedName>
        <fullName evidence="2">Uncharacterized protein</fullName>
    </submittedName>
</protein>
<feature type="signal peptide" evidence="1">
    <location>
        <begin position="1"/>
        <end position="26"/>
    </location>
</feature>